<reference evidence="1 2" key="1">
    <citation type="submission" date="2016-10" db="EMBL/GenBank/DDBJ databases">
        <authorList>
            <person name="de Groot N.N."/>
        </authorList>
    </citation>
    <scope>NUCLEOTIDE SEQUENCE [LARGE SCALE GENOMIC DNA]</scope>
    <source>
        <strain evidence="1 2">LMG 27731</strain>
    </source>
</reference>
<protein>
    <submittedName>
        <fullName evidence="1">Uncharacterized protein</fullName>
    </submittedName>
</protein>
<dbReference type="AlphaFoldDB" id="A0A1I7EJG9"/>
<dbReference type="EMBL" id="FPBH01000024">
    <property type="protein sequence ID" value="SFU24083.1"/>
    <property type="molecule type" value="Genomic_DNA"/>
</dbReference>
<sequence length="94" mass="10201">MAEGEEQFDEYNGYTIRVLAVPEYSPHPPNIPFGYTGYIARPMADVRYGSSQRVSFVHPVADLLTAEAAEQAGFAEGKSIIDGTHPEGINTNGL</sequence>
<proteinExistence type="predicted"/>
<dbReference type="Proteomes" id="UP000198844">
    <property type="component" value="Unassembled WGS sequence"/>
</dbReference>
<evidence type="ECO:0000313" key="1">
    <source>
        <dbReference type="EMBL" id="SFU24083.1"/>
    </source>
</evidence>
<evidence type="ECO:0000313" key="2">
    <source>
        <dbReference type="Proteomes" id="UP000198844"/>
    </source>
</evidence>
<dbReference type="RefSeq" id="WP_143131788.1">
    <property type="nucleotide sequence ID" value="NZ_FPBH01000024.1"/>
</dbReference>
<dbReference type="OrthoDB" id="9100958at2"/>
<organism evidence="1 2">
    <name type="scientific">Paraburkholderia aspalathi</name>
    <dbReference type="NCBI Taxonomy" id="1324617"/>
    <lineage>
        <taxon>Bacteria</taxon>
        <taxon>Pseudomonadati</taxon>
        <taxon>Pseudomonadota</taxon>
        <taxon>Betaproteobacteria</taxon>
        <taxon>Burkholderiales</taxon>
        <taxon>Burkholderiaceae</taxon>
        <taxon>Paraburkholderia</taxon>
    </lineage>
</organism>
<name>A0A1I7EJG9_9BURK</name>
<gene>
    <name evidence="1" type="ORF">SAMN05192563_1024153</name>
</gene>
<accession>A0A1I7EJG9</accession>